<accession>A0A183WNY7</accession>
<evidence type="ECO:0000313" key="1">
    <source>
        <dbReference type="Proteomes" id="UP000050795"/>
    </source>
</evidence>
<proteinExistence type="predicted"/>
<dbReference type="Proteomes" id="UP000050795">
    <property type="component" value="Unassembled WGS sequence"/>
</dbReference>
<reference evidence="1" key="1">
    <citation type="submission" date="2022-06" db="EMBL/GenBank/DDBJ databases">
        <authorList>
            <person name="Berger JAMES D."/>
            <person name="Berger JAMES D."/>
        </authorList>
    </citation>
    <scope>NUCLEOTIDE SEQUENCE [LARGE SCALE GENOMIC DNA]</scope>
</reference>
<reference evidence="2" key="2">
    <citation type="submission" date="2023-11" db="UniProtKB">
        <authorList>
            <consortium name="WormBaseParasite"/>
        </authorList>
    </citation>
    <scope>IDENTIFICATION</scope>
</reference>
<keyword evidence="1" id="KW-1185">Reference proteome</keyword>
<dbReference type="InterPro" id="IPR029160">
    <property type="entry name" value="UQCC4"/>
</dbReference>
<dbReference type="AlphaFoldDB" id="A0A183WNY7"/>
<name>A0A183WNY7_TRIRE</name>
<organism evidence="1 2">
    <name type="scientific">Trichobilharzia regenti</name>
    <name type="common">Nasal bird schistosome</name>
    <dbReference type="NCBI Taxonomy" id="157069"/>
    <lineage>
        <taxon>Eukaryota</taxon>
        <taxon>Metazoa</taxon>
        <taxon>Spiralia</taxon>
        <taxon>Lophotrochozoa</taxon>
        <taxon>Platyhelminthes</taxon>
        <taxon>Trematoda</taxon>
        <taxon>Digenea</taxon>
        <taxon>Strigeidida</taxon>
        <taxon>Schistosomatoidea</taxon>
        <taxon>Schistosomatidae</taxon>
        <taxon>Trichobilharzia</taxon>
    </lineage>
</organism>
<sequence>MNNLGLRGLLQLHRIKALSNNNQPLRSLLANNNTNNRNSLSTYFGQTQKTPENTLPDGQLRYSTNKKWHAIMNFVNKPKDTPPYQYQVVIVCTLITAIYFAFFRGRSELDDVLDQNFENFHKQRLKQK</sequence>
<dbReference type="OrthoDB" id="5783753at2759"/>
<protein>
    <submittedName>
        <fullName evidence="2">Uncharacterized protein</fullName>
    </submittedName>
</protein>
<dbReference type="Pfam" id="PF15013">
    <property type="entry name" value="CCSMST1"/>
    <property type="match status" value="1"/>
</dbReference>
<evidence type="ECO:0000313" key="2">
    <source>
        <dbReference type="WBParaSite" id="TREG1_120830.1"/>
    </source>
</evidence>
<dbReference type="WBParaSite" id="TREG1_120830.1">
    <property type="protein sequence ID" value="TREG1_120830.1"/>
    <property type="gene ID" value="TREG1_120830"/>
</dbReference>